<dbReference type="InterPro" id="IPR011990">
    <property type="entry name" value="TPR-like_helical_dom_sf"/>
</dbReference>
<dbReference type="SUPFAM" id="SSF48452">
    <property type="entry name" value="TPR-like"/>
    <property type="match status" value="1"/>
</dbReference>
<dbReference type="Gene3D" id="1.25.40.390">
    <property type="match status" value="1"/>
</dbReference>
<dbReference type="EMBL" id="FMMM01000048">
    <property type="protein sequence ID" value="SCQ21179.1"/>
    <property type="molecule type" value="Genomic_DNA"/>
</dbReference>
<dbReference type="InterPro" id="IPR041662">
    <property type="entry name" value="SusD-like_2"/>
</dbReference>
<dbReference type="AlphaFoldDB" id="A0A1D3UM13"/>
<organism evidence="1 2">
    <name type="scientific">Tannerella forsythia</name>
    <name type="common">Bacteroides forsythus</name>
    <dbReference type="NCBI Taxonomy" id="28112"/>
    <lineage>
        <taxon>Bacteria</taxon>
        <taxon>Pseudomonadati</taxon>
        <taxon>Bacteroidota</taxon>
        <taxon>Bacteroidia</taxon>
        <taxon>Bacteroidales</taxon>
        <taxon>Tannerellaceae</taxon>
        <taxon>Tannerella</taxon>
    </lineage>
</organism>
<sequence length="502" mass="57860">MKKIIYPLLSVMLIACGDFNDINLNPDTPTMVTPDFLATRIILNTTDSPASKWLFGDSWLMKSTGFTEHMEWYMYNKFERGNYDAYAYLIDTKKMVDLVHADQGMAENKKQAYEALDYFMQALVFYNATMAMGDVPCSEALKGESEGIVSPQYDTQEEVFGVILKNLQKSSELFGSASAFDGDFIYNGNPVKWQRATNSFMLRVLNMLSKKQTVAGIDIRNLFEKTAASPLIESEADSYQRTYDAGKSSQWYPFYHEKQNFWPYPVFTSFFVNMLKDLQDYRLFYFAEPAKALTADMSSFDAYSGVNPVLEYGQIQAEFAAGKHSTINKRYHRMPQGEPVKFIAYTETQFILAEAALRGWKTPGSAKEHYEKGVRAAMKFTAEHTPEAYRHGRTIDDAYIDGYLKGKAAFNEKDGLKQIMIQKYIASFVQLPFNSYYDYRRTGYPELPLDPTTNMNEIKTQYPVRWMYPENEYERNKENVENAIKRQFNGTDTPNDVMWLLK</sequence>
<dbReference type="Proteomes" id="UP000182057">
    <property type="component" value="Unassembled WGS sequence"/>
</dbReference>
<evidence type="ECO:0000313" key="1">
    <source>
        <dbReference type="EMBL" id="SCQ21179.1"/>
    </source>
</evidence>
<protein>
    <submittedName>
        <fullName evidence="1">Starch-binding associating with outer membrane</fullName>
    </submittedName>
</protein>
<dbReference type="PROSITE" id="PS51257">
    <property type="entry name" value="PROKAR_LIPOPROTEIN"/>
    <property type="match status" value="1"/>
</dbReference>
<gene>
    <name evidence="1" type="ORF">TFUB20_01293</name>
</gene>
<proteinExistence type="predicted"/>
<dbReference type="Pfam" id="PF12771">
    <property type="entry name" value="SusD-like_2"/>
    <property type="match status" value="1"/>
</dbReference>
<accession>A0A1D3UM13</accession>
<reference evidence="1 2" key="1">
    <citation type="submission" date="2016-09" db="EMBL/GenBank/DDBJ databases">
        <authorList>
            <person name="Capua I."/>
            <person name="De Benedictis P."/>
            <person name="Joannis T."/>
            <person name="Lombin L.H."/>
            <person name="Cattoli G."/>
        </authorList>
    </citation>
    <scope>NUCLEOTIDE SEQUENCE [LARGE SCALE GENOMIC DNA]</scope>
    <source>
        <strain evidence="1 2">UB20</strain>
    </source>
</reference>
<dbReference type="OrthoDB" id="1109828at2"/>
<evidence type="ECO:0000313" key="2">
    <source>
        <dbReference type="Proteomes" id="UP000182057"/>
    </source>
</evidence>
<dbReference type="RefSeq" id="WP_074449775.1">
    <property type="nucleotide sequence ID" value="NZ_FMMM01000048.1"/>
</dbReference>
<name>A0A1D3UM13_TANFO</name>